<evidence type="ECO:0000313" key="2">
    <source>
        <dbReference type="Proteomes" id="UP000886523"/>
    </source>
</evidence>
<dbReference type="AlphaFoldDB" id="A0A9P6BAB9"/>
<dbReference type="EMBL" id="MU128915">
    <property type="protein sequence ID" value="KAF9519825.1"/>
    <property type="molecule type" value="Genomic_DNA"/>
</dbReference>
<accession>A0A9P6BAB9</accession>
<dbReference type="Proteomes" id="UP000886523">
    <property type="component" value="Unassembled WGS sequence"/>
</dbReference>
<comment type="caution">
    <text evidence="1">The sequence shown here is derived from an EMBL/GenBank/DDBJ whole genome shotgun (WGS) entry which is preliminary data.</text>
</comment>
<proteinExistence type="predicted"/>
<keyword evidence="2" id="KW-1185">Reference proteome</keyword>
<reference evidence="1" key="1">
    <citation type="journal article" date="2020" name="Nat. Commun.">
        <title>Large-scale genome sequencing of mycorrhizal fungi provides insights into the early evolution of symbiotic traits.</title>
        <authorList>
            <person name="Miyauchi S."/>
            <person name="Kiss E."/>
            <person name="Kuo A."/>
            <person name="Drula E."/>
            <person name="Kohler A."/>
            <person name="Sanchez-Garcia M."/>
            <person name="Morin E."/>
            <person name="Andreopoulos B."/>
            <person name="Barry K.W."/>
            <person name="Bonito G."/>
            <person name="Buee M."/>
            <person name="Carver A."/>
            <person name="Chen C."/>
            <person name="Cichocki N."/>
            <person name="Clum A."/>
            <person name="Culley D."/>
            <person name="Crous P.W."/>
            <person name="Fauchery L."/>
            <person name="Girlanda M."/>
            <person name="Hayes R.D."/>
            <person name="Keri Z."/>
            <person name="LaButti K."/>
            <person name="Lipzen A."/>
            <person name="Lombard V."/>
            <person name="Magnuson J."/>
            <person name="Maillard F."/>
            <person name="Murat C."/>
            <person name="Nolan M."/>
            <person name="Ohm R.A."/>
            <person name="Pangilinan J."/>
            <person name="Pereira M.F."/>
            <person name="Perotto S."/>
            <person name="Peter M."/>
            <person name="Pfister S."/>
            <person name="Riley R."/>
            <person name="Sitrit Y."/>
            <person name="Stielow J.B."/>
            <person name="Szollosi G."/>
            <person name="Zifcakova L."/>
            <person name="Stursova M."/>
            <person name="Spatafora J.W."/>
            <person name="Tedersoo L."/>
            <person name="Vaario L.M."/>
            <person name="Yamada A."/>
            <person name="Yan M."/>
            <person name="Wang P."/>
            <person name="Xu J."/>
            <person name="Bruns T."/>
            <person name="Baldrian P."/>
            <person name="Vilgalys R."/>
            <person name="Dunand C."/>
            <person name="Henrissat B."/>
            <person name="Grigoriev I.V."/>
            <person name="Hibbett D."/>
            <person name="Nagy L.G."/>
            <person name="Martin F.M."/>
        </authorList>
    </citation>
    <scope>NUCLEOTIDE SEQUENCE</scope>
    <source>
        <strain evidence="1">UP504</strain>
    </source>
</reference>
<organism evidence="1 2">
    <name type="scientific">Hydnum rufescens UP504</name>
    <dbReference type="NCBI Taxonomy" id="1448309"/>
    <lineage>
        <taxon>Eukaryota</taxon>
        <taxon>Fungi</taxon>
        <taxon>Dikarya</taxon>
        <taxon>Basidiomycota</taxon>
        <taxon>Agaricomycotina</taxon>
        <taxon>Agaricomycetes</taxon>
        <taxon>Cantharellales</taxon>
        <taxon>Hydnaceae</taxon>
        <taxon>Hydnum</taxon>
    </lineage>
</organism>
<gene>
    <name evidence="1" type="ORF">BS47DRAFT_1387776</name>
</gene>
<sequence>MTAASVPHAKRYMTFVLSKTEHIYFAGHGSGSCDHKSNTEVSLPPKIAMASEGDLSSSKKFVGQIFPNVATKQIAPRPVPEILKIGIHAHFFYRFGVYDQLQVTVPPSLDVGQPIPSGGRYRVLTLGCPRIFLVDTGAYSTIDHRYQGPEVSI</sequence>
<protein>
    <submittedName>
        <fullName evidence="1">Uncharacterized protein</fullName>
    </submittedName>
</protein>
<evidence type="ECO:0000313" key="1">
    <source>
        <dbReference type="EMBL" id="KAF9519825.1"/>
    </source>
</evidence>
<name>A0A9P6BAB9_9AGAM</name>